<name>A0A0E9SFG2_ANGAN</name>
<accession>A0A0E9SFG2</accession>
<sequence>MWCGDGISLWNLMF</sequence>
<protein>
    <submittedName>
        <fullName evidence="1">Uncharacterized protein</fullName>
    </submittedName>
</protein>
<reference evidence="1" key="1">
    <citation type="submission" date="2014-11" db="EMBL/GenBank/DDBJ databases">
        <authorList>
            <person name="Amaro Gonzalez C."/>
        </authorList>
    </citation>
    <scope>NUCLEOTIDE SEQUENCE</scope>
</reference>
<organism evidence="1">
    <name type="scientific">Anguilla anguilla</name>
    <name type="common">European freshwater eel</name>
    <name type="synonym">Muraena anguilla</name>
    <dbReference type="NCBI Taxonomy" id="7936"/>
    <lineage>
        <taxon>Eukaryota</taxon>
        <taxon>Metazoa</taxon>
        <taxon>Chordata</taxon>
        <taxon>Craniata</taxon>
        <taxon>Vertebrata</taxon>
        <taxon>Euteleostomi</taxon>
        <taxon>Actinopterygii</taxon>
        <taxon>Neopterygii</taxon>
        <taxon>Teleostei</taxon>
        <taxon>Anguilliformes</taxon>
        <taxon>Anguillidae</taxon>
        <taxon>Anguilla</taxon>
    </lineage>
</organism>
<evidence type="ECO:0000313" key="1">
    <source>
        <dbReference type="EMBL" id="JAH39415.1"/>
    </source>
</evidence>
<reference evidence="1" key="2">
    <citation type="journal article" date="2015" name="Fish Shellfish Immunol.">
        <title>Early steps in the European eel (Anguilla anguilla)-Vibrio vulnificus interaction in the gills: Role of the RtxA13 toxin.</title>
        <authorList>
            <person name="Callol A."/>
            <person name="Pajuelo D."/>
            <person name="Ebbesson L."/>
            <person name="Teles M."/>
            <person name="MacKenzie S."/>
            <person name="Amaro C."/>
        </authorList>
    </citation>
    <scope>NUCLEOTIDE SEQUENCE</scope>
</reference>
<proteinExistence type="predicted"/>
<dbReference type="EMBL" id="GBXM01069162">
    <property type="protein sequence ID" value="JAH39415.1"/>
    <property type="molecule type" value="Transcribed_RNA"/>
</dbReference>